<protein>
    <submittedName>
        <fullName evidence="1">Uncharacterized protein</fullName>
    </submittedName>
</protein>
<gene>
    <name evidence="1" type="ORF">ERS852395_01509</name>
</gene>
<dbReference type="EMBL" id="CYZA01000006">
    <property type="protein sequence ID" value="CUN84942.1"/>
    <property type="molecule type" value="Genomic_DNA"/>
</dbReference>
<evidence type="ECO:0000313" key="2">
    <source>
        <dbReference type="Proteomes" id="UP000095447"/>
    </source>
</evidence>
<sequence length="188" mass="22177">MNQERIDRLFSCRNEQGFDSISYDKRKILEDLYKDSDIIEILNNKELQAVNACPEDYYNVNIYSFLKIPDAQSKVKNFICFEVNDTEIVYSNNIMVSKQIIFRTIAHQDDVSTIWGIDRQDLLAALVKERFQWSNILGTQLIKTYDSGKVAENGYYYRNMYFEQTAPNDIQNRLKSNRLDKLGRDYYG</sequence>
<dbReference type="RefSeq" id="WP_055053249.1">
    <property type="nucleotide sequence ID" value="NZ_CYZA01000006.1"/>
</dbReference>
<name>A0A174A8E7_9FIRM</name>
<organism evidence="1 2">
    <name type="scientific">Blautia obeum</name>
    <dbReference type="NCBI Taxonomy" id="40520"/>
    <lineage>
        <taxon>Bacteria</taxon>
        <taxon>Bacillati</taxon>
        <taxon>Bacillota</taxon>
        <taxon>Clostridia</taxon>
        <taxon>Lachnospirales</taxon>
        <taxon>Lachnospiraceae</taxon>
        <taxon>Blautia</taxon>
    </lineage>
</organism>
<dbReference type="AlphaFoldDB" id="A0A174A8E7"/>
<accession>A0A174A8E7</accession>
<dbReference type="Proteomes" id="UP000095447">
    <property type="component" value="Unassembled WGS sequence"/>
</dbReference>
<proteinExistence type="predicted"/>
<evidence type="ECO:0000313" key="1">
    <source>
        <dbReference type="EMBL" id="CUN84942.1"/>
    </source>
</evidence>
<reference evidence="1 2" key="1">
    <citation type="submission" date="2015-09" db="EMBL/GenBank/DDBJ databases">
        <authorList>
            <consortium name="Pathogen Informatics"/>
        </authorList>
    </citation>
    <scope>NUCLEOTIDE SEQUENCE [LARGE SCALE GENOMIC DNA]</scope>
    <source>
        <strain evidence="1 2">2789STDY5608838</strain>
    </source>
</reference>